<evidence type="ECO:0000256" key="1">
    <source>
        <dbReference type="SAM" id="Coils"/>
    </source>
</evidence>
<comment type="caution">
    <text evidence="3">The sequence shown here is derived from an EMBL/GenBank/DDBJ whole genome shotgun (WGS) entry which is preliminary data.</text>
</comment>
<reference evidence="3" key="1">
    <citation type="journal article" date="2014" name="Front. Microbiol.">
        <title>High frequency of phylogenetically diverse reductive dehalogenase-homologous genes in deep subseafloor sedimentary metagenomes.</title>
        <authorList>
            <person name="Kawai M."/>
            <person name="Futagami T."/>
            <person name="Toyoda A."/>
            <person name="Takaki Y."/>
            <person name="Nishi S."/>
            <person name="Hori S."/>
            <person name="Arai W."/>
            <person name="Tsubouchi T."/>
            <person name="Morono Y."/>
            <person name="Uchiyama I."/>
            <person name="Ito T."/>
            <person name="Fujiyama A."/>
            <person name="Inagaki F."/>
            <person name="Takami H."/>
        </authorList>
    </citation>
    <scope>NUCLEOTIDE SEQUENCE</scope>
    <source>
        <strain evidence="3">Expedition CK06-06</strain>
    </source>
</reference>
<dbReference type="EMBL" id="BART01004542">
    <property type="protein sequence ID" value="GAG54487.1"/>
    <property type="molecule type" value="Genomic_DNA"/>
</dbReference>
<name>X0Z7Z4_9ZZZZ</name>
<feature type="coiled-coil region" evidence="1">
    <location>
        <begin position="164"/>
        <end position="198"/>
    </location>
</feature>
<sequence>MPLTPNEKKGSEEQQLSPEEKKKFSNMVKFLSRAFVQTQTFGIDHPLAKQPIEQCFTLLHNLIEEKGEVILYIVEKKLRYGQTILERKNPVVDRMIALFTTVQLVSLGFERGFSREDFLRLLSVFAAKPEDILAAGGVEKLVSEKNIGHLQLNPIKYELIGQDEKVVTEDATAAEEALKELQKQLAEKEAKEEKEKPEELLSLIDASLKEDADQSLFTDKLTENPLEAVNLITEAIRMINKVGGENAKPILSSIVNKLALVGDDLYRCLREGKD</sequence>
<accession>X0Z7Z4</accession>
<evidence type="ECO:0000256" key="2">
    <source>
        <dbReference type="SAM" id="MobiDB-lite"/>
    </source>
</evidence>
<dbReference type="AlphaFoldDB" id="X0Z7Z4"/>
<evidence type="ECO:0000313" key="3">
    <source>
        <dbReference type="EMBL" id="GAG54487.1"/>
    </source>
</evidence>
<organism evidence="3">
    <name type="scientific">marine sediment metagenome</name>
    <dbReference type="NCBI Taxonomy" id="412755"/>
    <lineage>
        <taxon>unclassified sequences</taxon>
        <taxon>metagenomes</taxon>
        <taxon>ecological metagenomes</taxon>
    </lineage>
</organism>
<proteinExistence type="predicted"/>
<feature type="non-terminal residue" evidence="3">
    <location>
        <position position="274"/>
    </location>
</feature>
<feature type="region of interest" description="Disordered" evidence="2">
    <location>
        <begin position="1"/>
        <end position="20"/>
    </location>
</feature>
<gene>
    <name evidence="3" type="ORF">S01H4_11316</name>
</gene>
<keyword evidence="1" id="KW-0175">Coiled coil</keyword>
<protein>
    <submittedName>
        <fullName evidence="3">Uncharacterized protein</fullName>
    </submittedName>
</protein>